<comment type="caution">
    <text evidence="4">The sequence shown here is derived from an EMBL/GenBank/DDBJ whole genome shotgun (WGS) entry which is preliminary data.</text>
</comment>
<dbReference type="Gene3D" id="3.90.25.10">
    <property type="entry name" value="UDP-galactose 4-epimerase, domain 1"/>
    <property type="match status" value="1"/>
</dbReference>
<evidence type="ECO:0000259" key="3">
    <source>
        <dbReference type="Pfam" id="PF04321"/>
    </source>
</evidence>
<comment type="function">
    <text evidence="2">Catalyzes the reduction of dTDP-6-deoxy-L-lyxo-4-hexulose to yield dTDP-L-rhamnose.</text>
</comment>
<comment type="pathway">
    <text evidence="2">Carbohydrate biosynthesis; dTDP-L-rhamnose biosynthesis.</text>
</comment>
<dbReference type="SUPFAM" id="SSF51735">
    <property type="entry name" value="NAD(P)-binding Rossmann-fold domains"/>
    <property type="match status" value="1"/>
</dbReference>
<proteinExistence type="inferred from homology"/>
<comment type="similarity">
    <text evidence="1 2">Belongs to the dTDP-4-dehydrorhamnose reductase family.</text>
</comment>
<gene>
    <name evidence="4" type="primary">rfbD</name>
    <name evidence="4" type="ORF">ACFSKW_36420</name>
</gene>
<name>A0ABW4T4R1_9ACTN</name>
<dbReference type="Pfam" id="PF04321">
    <property type="entry name" value="RmlD_sub_bind"/>
    <property type="match status" value="1"/>
</dbReference>
<dbReference type="Gene3D" id="3.40.50.720">
    <property type="entry name" value="NAD(P)-binding Rossmann-like Domain"/>
    <property type="match status" value="1"/>
</dbReference>
<dbReference type="InterPro" id="IPR036291">
    <property type="entry name" value="NAD(P)-bd_dom_sf"/>
</dbReference>
<evidence type="ECO:0000256" key="2">
    <source>
        <dbReference type="RuleBase" id="RU364082"/>
    </source>
</evidence>
<evidence type="ECO:0000313" key="5">
    <source>
        <dbReference type="Proteomes" id="UP001597368"/>
    </source>
</evidence>
<feature type="domain" description="RmlD-like substrate binding" evidence="3">
    <location>
        <begin position="5"/>
        <end position="280"/>
    </location>
</feature>
<keyword evidence="2 4" id="KW-0560">Oxidoreductase</keyword>
<dbReference type="GO" id="GO:0008831">
    <property type="term" value="F:dTDP-4-dehydrorhamnose reductase activity"/>
    <property type="evidence" value="ECO:0007669"/>
    <property type="project" value="UniProtKB-EC"/>
</dbReference>
<dbReference type="InterPro" id="IPR005913">
    <property type="entry name" value="dTDP_dehydrorham_reduct"/>
</dbReference>
<dbReference type="EMBL" id="JBHUFV010000054">
    <property type="protein sequence ID" value="MFD1936968.1"/>
    <property type="molecule type" value="Genomic_DNA"/>
</dbReference>
<evidence type="ECO:0000256" key="1">
    <source>
        <dbReference type="ARBA" id="ARBA00010944"/>
    </source>
</evidence>
<evidence type="ECO:0000313" key="4">
    <source>
        <dbReference type="EMBL" id="MFD1936968.1"/>
    </source>
</evidence>
<dbReference type="RefSeq" id="WP_379577731.1">
    <property type="nucleotide sequence ID" value="NZ_JBHUFV010000054.1"/>
</dbReference>
<dbReference type="PANTHER" id="PTHR10491:SF4">
    <property type="entry name" value="METHIONINE ADENOSYLTRANSFERASE 2 SUBUNIT BETA"/>
    <property type="match status" value="1"/>
</dbReference>
<dbReference type="PANTHER" id="PTHR10491">
    <property type="entry name" value="DTDP-4-DEHYDRORHAMNOSE REDUCTASE"/>
    <property type="match status" value="1"/>
</dbReference>
<dbReference type="NCBIfam" id="TIGR01214">
    <property type="entry name" value="rmlD"/>
    <property type="match status" value="1"/>
</dbReference>
<keyword evidence="2" id="KW-0521">NADP</keyword>
<protein>
    <recommendedName>
        <fullName evidence="2">dTDP-4-dehydrorhamnose reductase</fullName>
        <ecNumber evidence="2">1.1.1.133</ecNumber>
    </recommendedName>
</protein>
<accession>A0ABW4T4R1</accession>
<dbReference type="Proteomes" id="UP001597368">
    <property type="component" value="Unassembled WGS sequence"/>
</dbReference>
<organism evidence="4 5">
    <name type="scientific">Nonomuraea mangrovi</name>
    <dbReference type="NCBI Taxonomy" id="2316207"/>
    <lineage>
        <taxon>Bacteria</taxon>
        <taxon>Bacillati</taxon>
        <taxon>Actinomycetota</taxon>
        <taxon>Actinomycetes</taxon>
        <taxon>Streptosporangiales</taxon>
        <taxon>Streptosporangiaceae</taxon>
        <taxon>Nonomuraea</taxon>
    </lineage>
</organism>
<dbReference type="InterPro" id="IPR029903">
    <property type="entry name" value="RmlD-like-bd"/>
</dbReference>
<dbReference type="CDD" id="cd05254">
    <property type="entry name" value="dTDP_HR_like_SDR_e"/>
    <property type="match status" value="1"/>
</dbReference>
<sequence length="285" mass="30678">MTTWMVTGATGLLGAELVDLLRAEDEHVIPVSRSGLDLCDSRAVAEVMSQVRPSVVINCAAWTAVDDAETHEEQARQVNGEGPKALAQACADRGARLIHLSTDYVFSGTATRPYAEDAPPAPLNAYGRTKLAGERAVLELLPQAGYVVRTAWLYGGAGANFVKTMVRLESEREVVPVVDDQHGQPTWAADLARQLVLLARSEAPPGVYHGTNAGQTTWHGLAREIFSLLGADPDRVAAVGTSAFPRPAARPAYAVLGHARWEEASLPRMRGWRDALRAAWPELKG</sequence>
<dbReference type="EC" id="1.1.1.133" evidence="2"/>
<keyword evidence="5" id="KW-1185">Reference proteome</keyword>
<reference evidence="5" key="1">
    <citation type="journal article" date="2019" name="Int. J. Syst. Evol. Microbiol.">
        <title>The Global Catalogue of Microorganisms (GCM) 10K type strain sequencing project: providing services to taxonomists for standard genome sequencing and annotation.</title>
        <authorList>
            <consortium name="The Broad Institute Genomics Platform"/>
            <consortium name="The Broad Institute Genome Sequencing Center for Infectious Disease"/>
            <person name="Wu L."/>
            <person name="Ma J."/>
        </authorList>
    </citation>
    <scope>NUCLEOTIDE SEQUENCE [LARGE SCALE GENOMIC DNA]</scope>
    <source>
        <strain evidence="5">ICMP 6774ER</strain>
    </source>
</reference>